<dbReference type="InterPro" id="IPR041698">
    <property type="entry name" value="Methyltransf_25"/>
</dbReference>
<name>A0A085LTV1_9BILA</name>
<evidence type="ECO:0000256" key="7">
    <source>
        <dbReference type="ARBA" id="ARBA00022691"/>
    </source>
</evidence>
<protein>
    <recommendedName>
        <fullName evidence="3">type I protein arginine methyltransferase</fullName>
        <ecNumber evidence="3">2.1.1.319</ecNumber>
    </recommendedName>
</protein>
<comment type="subcellular location">
    <subcellularLocation>
        <location evidence="2">Cytoplasm</location>
    </subcellularLocation>
    <subcellularLocation>
        <location evidence="1">Nucleus</location>
    </subcellularLocation>
</comment>
<evidence type="ECO:0000256" key="11">
    <source>
        <dbReference type="ARBA" id="ARBA00023242"/>
    </source>
</evidence>
<evidence type="ECO:0000256" key="5">
    <source>
        <dbReference type="ARBA" id="ARBA00022603"/>
    </source>
</evidence>
<keyword evidence="17" id="KW-1185">Reference proteome</keyword>
<dbReference type="PANTHER" id="PTHR11006">
    <property type="entry name" value="PROTEIN ARGININE N-METHYLTRANSFERASE"/>
    <property type="match status" value="1"/>
</dbReference>
<evidence type="ECO:0000256" key="9">
    <source>
        <dbReference type="ARBA" id="ARBA00023015"/>
    </source>
</evidence>
<dbReference type="GO" id="GO:0035242">
    <property type="term" value="F:protein-arginine omega-N asymmetric methyltransferase activity"/>
    <property type="evidence" value="ECO:0007669"/>
    <property type="project" value="UniProtKB-EC"/>
</dbReference>
<dbReference type="SUPFAM" id="SSF53335">
    <property type="entry name" value="S-adenosyl-L-methionine-dependent methyltransferases"/>
    <property type="match status" value="1"/>
</dbReference>
<evidence type="ECO:0000259" key="15">
    <source>
        <dbReference type="Pfam" id="PF22528"/>
    </source>
</evidence>
<evidence type="ECO:0000256" key="10">
    <source>
        <dbReference type="ARBA" id="ARBA00023163"/>
    </source>
</evidence>
<dbReference type="AlphaFoldDB" id="A0A085LTV1"/>
<keyword evidence="10" id="KW-0804">Transcription</keyword>
<evidence type="ECO:0000256" key="1">
    <source>
        <dbReference type="ARBA" id="ARBA00004123"/>
    </source>
</evidence>
<dbReference type="PROSITE" id="PS51678">
    <property type="entry name" value="SAM_MT_PRMT"/>
    <property type="match status" value="1"/>
</dbReference>
<dbReference type="InterPro" id="IPR055135">
    <property type="entry name" value="PRMT_dom"/>
</dbReference>
<evidence type="ECO:0000256" key="6">
    <source>
        <dbReference type="ARBA" id="ARBA00022679"/>
    </source>
</evidence>
<dbReference type="InterPro" id="IPR025799">
    <property type="entry name" value="Arg_MeTrfase"/>
</dbReference>
<dbReference type="Gene3D" id="3.40.50.150">
    <property type="entry name" value="Vaccinia Virus protein VP39"/>
    <property type="match status" value="1"/>
</dbReference>
<dbReference type="Proteomes" id="UP000030764">
    <property type="component" value="Unassembled WGS sequence"/>
</dbReference>
<sequence>MIRRMAGDRAVFQSVMVGHISPDLNMELKSKNAIIRVAKSVLIGAPTEEGMIIPIDVGFVSLDNSDYYRMGEQVVVVRPSSNSRAILFSFKNNSDANRFVAFFNNCRAKDKSKENMSAFSMRTDEVSATQYFQFYGFLSQQQNMMQDFVRTSTYQRAVHLNSEDFTGKVVLDVGAGSGILSFFAMQMGACRVYAVEASSMYEHCEKLVEYNGFKGRIIVVPGMIEDIYLPEMVDTIISEPMGYMLLNERMLESFVHARKFLKPGGKMYPSIGDLHFSPYSDECLYLETCSKVNFWNQDSFHGIKLCTLREQASKEYFGQPVVDTFHTGILMSASHKWTIDFTTCSEASLHEIEIPFDFILHRTGYIHGLAFWFERNCVAIYCPVGAIDPLVSSALRSPIFGNKGAHCTGVVLFTANKRLSYDVDIVVTCNGSTSCNTLDLKNPFFRYNGQPVQPPPGFYNTSPTDAHWSAISTIEALPEFSNGTRMETSALTSPSSSPLEARGGVLVENHQSAGNGTVQTREVSGYSQVQRNLYQAYSGYQILPGQDALRASNHPVAYFITTTGIAVYHKEKTYAELSNGPFVETLSTYPAPPILTAALLPPVTCLPVIC</sequence>
<dbReference type="EMBL" id="KL363295">
    <property type="protein sequence ID" value="KFD48397.1"/>
    <property type="molecule type" value="Genomic_DNA"/>
</dbReference>
<evidence type="ECO:0000313" key="17">
    <source>
        <dbReference type="Proteomes" id="UP000030764"/>
    </source>
</evidence>
<dbReference type="Pfam" id="PF22528">
    <property type="entry name" value="PRMT_C"/>
    <property type="match status" value="1"/>
</dbReference>
<keyword evidence="11" id="KW-0539">Nucleus</keyword>
<dbReference type="InterPro" id="IPR029063">
    <property type="entry name" value="SAM-dependent_MTases_sf"/>
</dbReference>
<feature type="domain" description="Protein arginine N-methyltransferase" evidence="15">
    <location>
        <begin position="290"/>
        <end position="375"/>
    </location>
</feature>
<dbReference type="Pfam" id="PF13649">
    <property type="entry name" value="Methyltransf_25"/>
    <property type="match status" value="1"/>
</dbReference>
<comment type="catalytic activity">
    <reaction evidence="12">
        <text>L-arginyl-[protein] + 2 S-adenosyl-L-methionine = N(omega),N(omega)-dimethyl-L-arginyl-[protein] + 2 S-adenosyl-L-homocysteine + 2 H(+)</text>
        <dbReference type="Rhea" id="RHEA:48096"/>
        <dbReference type="Rhea" id="RHEA-COMP:10532"/>
        <dbReference type="Rhea" id="RHEA-COMP:11991"/>
        <dbReference type="ChEBI" id="CHEBI:15378"/>
        <dbReference type="ChEBI" id="CHEBI:29965"/>
        <dbReference type="ChEBI" id="CHEBI:57856"/>
        <dbReference type="ChEBI" id="CHEBI:59789"/>
        <dbReference type="ChEBI" id="CHEBI:61897"/>
        <dbReference type="EC" id="2.1.1.319"/>
    </reaction>
</comment>
<dbReference type="CDD" id="cd02440">
    <property type="entry name" value="AdoMet_MTases"/>
    <property type="match status" value="1"/>
</dbReference>
<evidence type="ECO:0000259" key="14">
    <source>
        <dbReference type="Pfam" id="PF13649"/>
    </source>
</evidence>
<evidence type="ECO:0000256" key="3">
    <source>
        <dbReference type="ARBA" id="ARBA00011925"/>
    </source>
</evidence>
<keyword evidence="6 13" id="KW-0808">Transferase</keyword>
<feature type="domain" description="Methyltransferase" evidence="14">
    <location>
        <begin position="170"/>
        <end position="265"/>
    </location>
</feature>
<dbReference type="EC" id="2.1.1.319" evidence="3"/>
<evidence type="ECO:0000313" key="16">
    <source>
        <dbReference type="EMBL" id="KFD48397.1"/>
    </source>
</evidence>
<dbReference type="PANTHER" id="PTHR11006:SF10">
    <property type="entry name" value="HISTONE-ARGININE METHYLTRANSFERASE CARMER-RELATED"/>
    <property type="match status" value="1"/>
</dbReference>
<reference evidence="16 17" key="1">
    <citation type="journal article" date="2014" name="Nat. Genet.">
        <title>Genome and transcriptome of the porcine whipworm Trichuris suis.</title>
        <authorList>
            <person name="Jex A.R."/>
            <person name="Nejsum P."/>
            <person name="Schwarz E.M."/>
            <person name="Hu L."/>
            <person name="Young N.D."/>
            <person name="Hall R.S."/>
            <person name="Korhonen P.K."/>
            <person name="Liao S."/>
            <person name="Thamsborg S."/>
            <person name="Xia J."/>
            <person name="Xu P."/>
            <person name="Wang S."/>
            <person name="Scheerlinck J.P."/>
            <person name="Hofmann A."/>
            <person name="Sternberg P.W."/>
            <person name="Wang J."/>
            <person name="Gasser R.B."/>
        </authorList>
    </citation>
    <scope>NUCLEOTIDE SEQUENCE [LARGE SCALE GENOMIC DNA]</scope>
    <source>
        <strain evidence="16">DCEP-RM93M</strain>
    </source>
</reference>
<keyword evidence="7 13" id="KW-0949">S-adenosyl-L-methionine</keyword>
<organism evidence="16 17">
    <name type="scientific">Trichuris suis</name>
    <name type="common">pig whipworm</name>
    <dbReference type="NCBI Taxonomy" id="68888"/>
    <lineage>
        <taxon>Eukaryota</taxon>
        <taxon>Metazoa</taxon>
        <taxon>Ecdysozoa</taxon>
        <taxon>Nematoda</taxon>
        <taxon>Enoplea</taxon>
        <taxon>Dorylaimia</taxon>
        <taxon>Trichinellida</taxon>
        <taxon>Trichuridae</taxon>
        <taxon>Trichuris</taxon>
    </lineage>
</organism>
<dbReference type="GO" id="GO:0005634">
    <property type="term" value="C:nucleus"/>
    <property type="evidence" value="ECO:0007669"/>
    <property type="project" value="UniProtKB-SubCell"/>
</dbReference>
<dbReference type="GO" id="GO:0005737">
    <property type="term" value="C:cytoplasm"/>
    <property type="evidence" value="ECO:0007669"/>
    <property type="project" value="UniProtKB-SubCell"/>
</dbReference>
<evidence type="ECO:0000256" key="8">
    <source>
        <dbReference type="ARBA" id="ARBA00022853"/>
    </source>
</evidence>
<gene>
    <name evidence="16" type="ORF">M513_10749</name>
</gene>
<keyword evidence="8" id="KW-0156">Chromatin regulator</keyword>
<keyword evidence="5 13" id="KW-0489">Methyltransferase</keyword>
<dbReference type="FunFam" id="3.40.50.150:FF:000031">
    <property type="entry name" value="Putative Histone-arginine methyltransferase CARM1"/>
    <property type="match status" value="1"/>
</dbReference>
<dbReference type="GO" id="GO:0070611">
    <property type="term" value="F:histone H3R2 methyltransferase activity"/>
    <property type="evidence" value="ECO:0007669"/>
    <property type="project" value="TreeGrafter"/>
</dbReference>
<evidence type="ECO:0000256" key="2">
    <source>
        <dbReference type="ARBA" id="ARBA00004496"/>
    </source>
</evidence>
<evidence type="ECO:0000256" key="4">
    <source>
        <dbReference type="ARBA" id="ARBA00022490"/>
    </source>
</evidence>
<dbReference type="Gene3D" id="2.70.160.11">
    <property type="entry name" value="Hnrnp arginine n-methyltransferase1"/>
    <property type="match status" value="2"/>
</dbReference>
<evidence type="ECO:0000256" key="12">
    <source>
        <dbReference type="ARBA" id="ARBA00049086"/>
    </source>
</evidence>
<keyword evidence="9" id="KW-0805">Transcription regulation</keyword>
<dbReference type="GO" id="GO:0032259">
    <property type="term" value="P:methylation"/>
    <property type="evidence" value="ECO:0007669"/>
    <property type="project" value="UniProtKB-KW"/>
</dbReference>
<accession>A0A085LTV1</accession>
<evidence type="ECO:0000256" key="13">
    <source>
        <dbReference type="PROSITE-ProRule" id="PRU01015"/>
    </source>
</evidence>
<keyword evidence="4" id="KW-0963">Cytoplasm</keyword>
<proteinExistence type="predicted"/>